<proteinExistence type="predicted"/>
<keyword evidence="3" id="KW-1185">Reference proteome</keyword>
<keyword evidence="2" id="KW-0378">Hydrolase</keyword>
<dbReference type="GO" id="GO:0006508">
    <property type="term" value="P:proteolysis"/>
    <property type="evidence" value="ECO:0007669"/>
    <property type="project" value="UniProtKB-KW"/>
</dbReference>
<dbReference type="InterPro" id="IPR015943">
    <property type="entry name" value="WD40/YVTN_repeat-like_dom_sf"/>
</dbReference>
<evidence type="ECO:0000313" key="2">
    <source>
        <dbReference type="EMBL" id="KAF2087148.1"/>
    </source>
</evidence>
<dbReference type="Pfam" id="PF00400">
    <property type="entry name" value="WD40"/>
    <property type="match status" value="1"/>
</dbReference>
<dbReference type="GO" id="GO:1990811">
    <property type="term" value="C:MWP complex"/>
    <property type="evidence" value="ECO:0007669"/>
    <property type="project" value="TreeGrafter"/>
</dbReference>
<dbReference type="OrthoDB" id="308690at2759"/>
<evidence type="ECO:0000256" key="1">
    <source>
        <dbReference type="SAM" id="MobiDB-lite"/>
    </source>
</evidence>
<keyword evidence="2" id="KW-0645">Protease</keyword>
<dbReference type="Gene3D" id="2.130.10.10">
    <property type="entry name" value="YVTN repeat-like/Quinoprotein amine dehydrogenase"/>
    <property type="match status" value="2"/>
</dbReference>
<organism evidence="2 3">
    <name type="scientific">Saccharata proteae CBS 121410</name>
    <dbReference type="NCBI Taxonomy" id="1314787"/>
    <lineage>
        <taxon>Eukaryota</taxon>
        <taxon>Fungi</taxon>
        <taxon>Dikarya</taxon>
        <taxon>Ascomycota</taxon>
        <taxon>Pezizomycotina</taxon>
        <taxon>Dothideomycetes</taxon>
        <taxon>Dothideomycetes incertae sedis</taxon>
        <taxon>Botryosphaeriales</taxon>
        <taxon>Saccharataceae</taxon>
        <taxon>Saccharata</taxon>
    </lineage>
</organism>
<feature type="non-terminal residue" evidence="2">
    <location>
        <position position="1"/>
    </location>
</feature>
<dbReference type="GO" id="GO:0008233">
    <property type="term" value="F:peptidase activity"/>
    <property type="evidence" value="ECO:0007669"/>
    <property type="project" value="UniProtKB-KW"/>
</dbReference>
<dbReference type="GO" id="GO:1990810">
    <property type="term" value="P:microtubule anchoring at mitotic spindle pole body"/>
    <property type="evidence" value="ECO:0007669"/>
    <property type="project" value="TreeGrafter"/>
</dbReference>
<evidence type="ECO:0000313" key="3">
    <source>
        <dbReference type="Proteomes" id="UP000799776"/>
    </source>
</evidence>
<dbReference type="InterPro" id="IPR052778">
    <property type="entry name" value="Centrosome-WD_assoc"/>
</dbReference>
<dbReference type="EMBL" id="ML978721">
    <property type="protein sequence ID" value="KAF2087148.1"/>
    <property type="molecule type" value="Genomic_DNA"/>
</dbReference>
<feature type="compositionally biased region" description="Acidic residues" evidence="1">
    <location>
        <begin position="475"/>
        <end position="490"/>
    </location>
</feature>
<dbReference type="SUPFAM" id="SSF69322">
    <property type="entry name" value="Tricorn protease domain 2"/>
    <property type="match status" value="1"/>
</dbReference>
<feature type="compositionally biased region" description="Basic and acidic residues" evidence="1">
    <location>
        <begin position="539"/>
        <end position="563"/>
    </location>
</feature>
<protein>
    <submittedName>
        <fullName evidence="2">Tricorn protease domain 2-containing protein</fullName>
    </submittedName>
</protein>
<dbReference type="GO" id="GO:0005815">
    <property type="term" value="C:microtubule organizing center"/>
    <property type="evidence" value="ECO:0007669"/>
    <property type="project" value="TreeGrafter"/>
</dbReference>
<dbReference type="Proteomes" id="UP000799776">
    <property type="component" value="Unassembled WGS sequence"/>
</dbReference>
<accession>A0A9P4LZQ3</accession>
<dbReference type="PANTHER" id="PTHR16220">
    <property type="entry name" value="WD REPEAT PROTEIN 8-RELATED"/>
    <property type="match status" value="1"/>
</dbReference>
<gene>
    <name evidence="2" type="ORF">K490DRAFT_42766</name>
</gene>
<name>A0A9P4LZQ3_9PEZI</name>
<dbReference type="AlphaFoldDB" id="A0A9P4LZQ3"/>
<feature type="region of interest" description="Disordered" evidence="1">
    <location>
        <begin position="470"/>
        <end position="563"/>
    </location>
</feature>
<reference evidence="2" key="1">
    <citation type="journal article" date="2020" name="Stud. Mycol.">
        <title>101 Dothideomycetes genomes: a test case for predicting lifestyles and emergence of pathogens.</title>
        <authorList>
            <person name="Haridas S."/>
            <person name="Albert R."/>
            <person name="Binder M."/>
            <person name="Bloem J."/>
            <person name="Labutti K."/>
            <person name="Salamov A."/>
            <person name="Andreopoulos B."/>
            <person name="Baker S."/>
            <person name="Barry K."/>
            <person name="Bills G."/>
            <person name="Bluhm B."/>
            <person name="Cannon C."/>
            <person name="Castanera R."/>
            <person name="Culley D."/>
            <person name="Daum C."/>
            <person name="Ezra D."/>
            <person name="Gonzalez J."/>
            <person name="Henrissat B."/>
            <person name="Kuo A."/>
            <person name="Liang C."/>
            <person name="Lipzen A."/>
            <person name="Lutzoni F."/>
            <person name="Magnuson J."/>
            <person name="Mondo S."/>
            <person name="Nolan M."/>
            <person name="Ohm R."/>
            <person name="Pangilinan J."/>
            <person name="Park H.-J."/>
            <person name="Ramirez L."/>
            <person name="Alfaro M."/>
            <person name="Sun H."/>
            <person name="Tritt A."/>
            <person name="Yoshinaga Y."/>
            <person name="Zwiers L.-H."/>
            <person name="Turgeon B."/>
            <person name="Goodwin S."/>
            <person name="Spatafora J."/>
            <person name="Crous P."/>
            <person name="Grigoriev I."/>
        </authorList>
    </citation>
    <scope>NUCLEOTIDE SEQUENCE</scope>
    <source>
        <strain evidence="2">CBS 121410</strain>
    </source>
</reference>
<dbReference type="InterPro" id="IPR001680">
    <property type="entry name" value="WD40_rpt"/>
</dbReference>
<sequence>THHPVPSPCGTYIAALAGPRLQIRDTASLDIIRAVSIRPEPAAKSAPIIRWAPPETTSSKSARSASGARSHRLLHASSDHIRVYDLADRDWSAAINNGSGGMGKIVGAEFGRNGNEVLVWNDFGAKLTVWDLRTGRSVEIRDPKVWGNVRDGGRGWGWRPGSGVGDGGGEGVFALLSRPGPLDVVTLHCKGSYRVLKTVVVATQDALGLRWSADGMWFAVWDAPSAGTRVCVYTADGHLYRTYGGELDDGVRGLGVKSVEWSPRGDFMAVGGFDQRVALLSTRTFAPTVFLDHTSIVQLPEGNIWQESVSATSARSYGIAAQPVNPPTATRSPSEPISKMGISVIAFNADGTLIVTRDDAMPTSVWLWDLTRLTARTVLIQHAPIKSLSWHPSNPHLLLIQCVHEEPIIYLWDATKDEPQIIGVPLEKTAGGLKLDARWLSIKGASDEDGKPGLVCSDAAHGFLTVWPHGKREDDESEEEEEQQQEDDGSVDSRPATPGGSVNDSEDSLYNILTGRTPLPELEDSTTRRFEESEEEEGSERLEDTFRGKHAHLDEPLRDSECF</sequence>
<dbReference type="PANTHER" id="PTHR16220:SF0">
    <property type="entry name" value="WD REPEAT-CONTAINING PROTEIN WRAP73"/>
    <property type="match status" value="1"/>
</dbReference>
<comment type="caution">
    <text evidence="2">The sequence shown here is derived from an EMBL/GenBank/DDBJ whole genome shotgun (WGS) entry which is preliminary data.</text>
</comment>